<proteinExistence type="predicted"/>
<organism evidence="2 3">
    <name type="scientific">Tropicibacter oceani</name>
    <dbReference type="NCBI Taxonomy" id="3058420"/>
    <lineage>
        <taxon>Bacteria</taxon>
        <taxon>Pseudomonadati</taxon>
        <taxon>Pseudomonadota</taxon>
        <taxon>Alphaproteobacteria</taxon>
        <taxon>Rhodobacterales</taxon>
        <taxon>Roseobacteraceae</taxon>
        <taxon>Tropicibacter</taxon>
    </lineage>
</organism>
<feature type="transmembrane region" description="Helical" evidence="1">
    <location>
        <begin position="423"/>
        <end position="442"/>
    </location>
</feature>
<keyword evidence="1" id="KW-1133">Transmembrane helix</keyword>
<reference evidence="2 3" key="1">
    <citation type="submission" date="2023-05" db="EMBL/GenBank/DDBJ databases">
        <title>YMD87, complete Genome.</title>
        <authorList>
            <person name="Zhang J."/>
            <person name="Xu X."/>
        </authorList>
    </citation>
    <scope>NUCLEOTIDE SEQUENCE [LARGE SCALE GENOMIC DNA]</scope>
    <source>
        <strain evidence="2 3">YMD87</strain>
    </source>
</reference>
<dbReference type="Proteomes" id="UP001241605">
    <property type="component" value="Chromosome"/>
</dbReference>
<accession>A0ABY8QM77</accession>
<dbReference type="PIRSF" id="PIRSF004548">
    <property type="entry name" value="CreD"/>
    <property type="match status" value="1"/>
</dbReference>
<dbReference type="NCBIfam" id="NF008712">
    <property type="entry name" value="PRK11715.1-1"/>
    <property type="match status" value="1"/>
</dbReference>
<gene>
    <name evidence="2" type="primary">creD</name>
    <name evidence="2" type="ORF">QF118_04895</name>
</gene>
<feature type="transmembrane region" description="Helical" evidence="1">
    <location>
        <begin position="346"/>
        <end position="365"/>
    </location>
</feature>
<dbReference type="PANTHER" id="PTHR30092:SF0">
    <property type="entry name" value="INNER MEMBRANE PROTEIN CRED"/>
    <property type="match status" value="1"/>
</dbReference>
<dbReference type="EMBL" id="CP124616">
    <property type="protein sequence ID" value="WGW04887.1"/>
    <property type="molecule type" value="Genomic_DNA"/>
</dbReference>
<dbReference type="InterPro" id="IPR010364">
    <property type="entry name" value="Uncharacterised_IM_CreD"/>
</dbReference>
<feature type="transmembrane region" description="Helical" evidence="1">
    <location>
        <begin position="316"/>
        <end position="334"/>
    </location>
</feature>
<feature type="transmembrane region" description="Helical" evidence="1">
    <location>
        <begin position="399"/>
        <end position="417"/>
    </location>
</feature>
<dbReference type="PANTHER" id="PTHR30092">
    <property type="entry name" value="INNER MEMBRANE PROTEIN CRED"/>
    <property type="match status" value="1"/>
</dbReference>
<keyword evidence="1" id="KW-0472">Membrane</keyword>
<keyword evidence="3" id="KW-1185">Reference proteome</keyword>
<sequence length="477" mass="52055">MPQSVSPSAGRRFFIVGFLVLLMFIPLFFAAQVIQDRKFYSQQTLQAVGEEWGGAQSLSGPQLVIPVEETVTQLSTRPRIDPVSGVVMTDPETGKDLVERFEETITQRAAPVYLYPEGFDAQIKTSTQIRSRGIFRVPVYQAQAVLAFDFAALAAEGQIAQNERLLWDEAELRLSVSSNRALRGAARLTVDGTERALEPRTDRQGLRAPVGDPRQAGAFGLELGFNGAQSLHVAPVGRNSHVTLVSDWPHPSFDGAFLPDRSEITADGFSAEWTIPHLARALPQVSRSDMDQTARATHFGLRYIEPNDFYQKAFRAARYGVLFIALTFLTILLIERGTGRTAHAVQYILVGLAQTVFVLLMVSYAEHLGFAMAYGMSAGATVALLTLFGVIGLKLGRRALVLGIALVVVYAVLYLILQSADYALLAGSTLAFLALAVTMIATRNEDWHGPAREKGPGFLARALRSVPPTAQGQPPQR</sequence>
<evidence type="ECO:0000256" key="1">
    <source>
        <dbReference type="SAM" id="Phobius"/>
    </source>
</evidence>
<dbReference type="Pfam" id="PF06123">
    <property type="entry name" value="CreD"/>
    <property type="match status" value="1"/>
</dbReference>
<name>A0ABY8QM77_9RHOB</name>
<feature type="transmembrane region" description="Helical" evidence="1">
    <location>
        <begin position="371"/>
        <end position="392"/>
    </location>
</feature>
<evidence type="ECO:0000313" key="2">
    <source>
        <dbReference type="EMBL" id="WGW04887.1"/>
    </source>
</evidence>
<dbReference type="RefSeq" id="WP_282301524.1">
    <property type="nucleotide sequence ID" value="NZ_CP124616.1"/>
</dbReference>
<keyword evidence="1" id="KW-0812">Transmembrane</keyword>
<protein>
    <submittedName>
        <fullName evidence="2">Cell envelope integrity protein CreD</fullName>
    </submittedName>
</protein>
<evidence type="ECO:0000313" key="3">
    <source>
        <dbReference type="Proteomes" id="UP001241605"/>
    </source>
</evidence>